<evidence type="ECO:0000313" key="2">
    <source>
        <dbReference type="Proteomes" id="UP000237246"/>
    </source>
</evidence>
<dbReference type="Proteomes" id="UP000237246">
    <property type="component" value="Unassembled WGS sequence"/>
</dbReference>
<name>A0A2P4SMH2_BAMTH</name>
<comment type="caution">
    <text evidence="1">The sequence shown here is derived from an EMBL/GenBank/DDBJ whole genome shotgun (WGS) entry which is preliminary data.</text>
</comment>
<keyword evidence="2" id="KW-1185">Reference proteome</keyword>
<organism evidence="1 2">
    <name type="scientific">Bambusicola thoracicus</name>
    <name type="common">Chinese bamboo-partridge</name>
    <name type="synonym">Perdix thoracica</name>
    <dbReference type="NCBI Taxonomy" id="9083"/>
    <lineage>
        <taxon>Eukaryota</taxon>
        <taxon>Metazoa</taxon>
        <taxon>Chordata</taxon>
        <taxon>Craniata</taxon>
        <taxon>Vertebrata</taxon>
        <taxon>Euteleostomi</taxon>
        <taxon>Archelosauria</taxon>
        <taxon>Archosauria</taxon>
        <taxon>Dinosauria</taxon>
        <taxon>Saurischia</taxon>
        <taxon>Theropoda</taxon>
        <taxon>Coelurosauria</taxon>
        <taxon>Aves</taxon>
        <taxon>Neognathae</taxon>
        <taxon>Galloanserae</taxon>
        <taxon>Galliformes</taxon>
        <taxon>Phasianidae</taxon>
        <taxon>Perdicinae</taxon>
        <taxon>Bambusicola</taxon>
    </lineage>
</organism>
<feature type="non-terminal residue" evidence="1">
    <location>
        <position position="1"/>
    </location>
</feature>
<accession>A0A2P4SMH2</accession>
<proteinExistence type="predicted"/>
<protein>
    <submittedName>
        <fullName evidence="1">Uncharacterized protein</fullName>
    </submittedName>
</protein>
<sequence>IIFILNCCDGWRTSRKALTRIRKSRLCSSKGFACLLDAPAMLRKWSVVLVLKDLVGKFCI</sequence>
<dbReference type="EMBL" id="PPHD01035052">
    <property type="protein sequence ID" value="POI25303.1"/>
    <property type="molecule type" value="Genomic_DNA"/>
</dbReference>
<gene>
    <name evidence="1" type="ORF">CIB84_010947</name>
</gene>
<reference evidence="1 2" key="1">
    <citation type="submission" date="2018-01" db="EMBL/GenBank/DDBJ databases">
        <title>Comparison of the Chinese Bamboo Partridge and Red Junglefowl genome sequences highlights the importance of demography in genome evolution.</title>
        <authorList>
            <person name="Tiley G.P."/>
            <person name="Kimball R.T."/>
            <person name="Braun E.L."/>
            <person name="Burleigh J.G."/>
        </authorList>
    </citation>
    <scope>NUCLEOTIDE SEQUENCE [LARGE SCALE GENOMIC DNA]</scope>
    <source>
        <strain evidence="1">RTK389</strain>
        <tissue evidence="1">Blood</tissue>
    </source>
</reference>
<evidence type="ECO:0000313" key="1">
    <source>
        <dbReference type="EMBL" id="POI25303.1"/>
    </source>
</evidence>
<dbReference type="AlphaFoldDB" id="A0A2P4SMH2"/>